<organism evidence="2 3">
    <name type="scientific">Protopolystoma xenopodis</name>
    <dbReference type="NCBI Taxonomy" id="117903"/>
    <lineage>
        <taxon>Eukaryota</taxon>
        <taxon>Metazoa</taxon>
        <taxon>Spiralia</taxon>
        <taxon>Lophotrochozoa</taxon>
        <taxon>Platyhelminthes</taxon>
        <taxon>Monogenea</taxon>
        <taxon>Polyopisthocotylea</taxon>
        <taxon>Polystomatidea</taxon>
        <taxon>Polystomatidae</taxon>
        <taxon>Protopolystoma</taxon>
    </lineage>
</organism>
<reference evidence="2" key="1">
    <citation type="submission" date="2018-11" db="EMBL/GenBank/DDBJ databases">
        <authorList>
            <consortium name="Pathogen Informatics"/>
        </authorList>
    </citation>
    <scope>NUCLEOTIDE SEQUENCE</scope>
</reference>
<feature type="compositionally biased region" description="Low complexity" evidence="1">
    <location>
        <begin position="200"/>
        <end position="214"/>
    </location>
</feature>
<proteinExistence type="predicted"/>
<sequence length="328" mass="34915">MTSCRLAFWKIHADAVFEAISLDSGEKFRASEVGSTRRRRRIPLDQLSIGFTGRFVLTLFLRQSPSILVRLLVSYGADVLAVNLSSRTPVDLAVSQARTGVVRFLLPIAIEAQTHISSSISLLDSRDLDQPSGLPSESPSLGWQSISSRHTGSLPGLCRSGSHRRPTVMEQSPGNSRLYPKKKKPPALSESPSAGGETMSEPSEPSPTSANPASRGGLEATGIERIGCQDPLFSTSPVSLGWDPPKHASFDGSTATEATCHGLEAWTTESTQMGPSGGRHGAAMRPSHSCLAHVLMQSELLKSPSDHSLSGCALGPGWLCTTSMTTLL</sequence>
<keyword evidence="3" id="KW-1185">Reference proteome</keyword>
<evidence type="ECO:0000313" key="2">
    <source>
        <dbReference type="EMBL" id="VEL41402.1"/>
    </source>
</evidence>
<evidence type="ECO:0000313" key="3">
    <source>
        <dbReference type="Proteomes" id="UP000784294"/>
    </source>
</evidence>
<feature type="compositionally biased region" description="Low complexity" evidence="1">
    <location>
        <begin position="131"/>
        <end position="142"/>
    </location>
</feature>
<dbReference type="OrthoDB" id="267323at2759"/>
<feature type="region of interest" description="Disordered" evidence="1">
    <location>
        <begin position="126"/>
        <end position="217"/>
    </location>
</feature>
<feature type="region of interest" description="Disordered" evidence="1">
    <location>
        <begin position="236"/>
        <end position="255"/>
    </location>
</feature>
<dbReference type="Gene3D" id="1.25.40.20">
    <property type="entry name" value="Ankyrin repeat-containing domain"/>
    <property type="match status" value="1"/>
</dbReference>
<gene>
    <name evidence="2" type="ORF">PXEA_LOCUS34842</name>
</gene>
<evidence type="ECO:0000256" key="1">
    <source>
        <dbReference type="SAM" id="MobiDB-lite"/>
    </source>
</evidence>
<dbReference type="SUPFAM" id="SSF48403">
    <property type="entry name" value="Ankyrin repeat"/>
    <property type="match status" value="1"/>
</dbReference>
<dbReference type="Proteomes" id="UP000784294">
    <property type="component" value="Unassembled WGS sequence"/>
</dbReference>
<comment type="caution">
    <text evidence="2">The sequence shown here is derived from an EMBL/GenBank/DDBJ whole genome shotgun (WGS) entry which is preliminary data.</text>
</comment>
<accession>A0A448XP40</accession>
<protein>
    <submittedName>
        <fullName evidence="2">Uncharacterized protein</fullName>
    </submittedName>
</protein>
<dbReference type="AlphaFoldDB" id="A0A448XP40"/>
<dbReference type="InterPro" id="IPR036770">
    <property type="entry name" value="Ankyrin_rpt-contain_sf"/>
</dbReference>
<dbReference type="EMBL" id="CAAALY010269180">
    <property type="protein sequence ID" value="VEL41402.1"/>
    <property type="molecule type" value="Genomic_DNA"/>
</dbReference>
<name>A0A448XP40_9PLAT</name>